<feature type="domain" description="PAC" evidence="3">
    <location>
        <begin position="456"/>
        <end position="508"/>
    </location>
</feature>
<dbReference type="PROSITE" id="PS50883">
    <property type="entry name" value="EAL"/>
    <property type="match status" value="1"/>
</dbReference>
<dbReference type="InterPro" id="IPR013656">
    <property type="entry name" value="PAS_4"/>
</dbReference>
<dbReference type="SUPFAM" id="SSF55785">
    <property type="entry name" value="PYP-like sensor domain (PAS domain)"/>
    <property type="match status" value="2"/>
</dbReference>
<dbReference type="InterPro" id="IPR043128">
    <property type="entry name" value="Rev_trsase/Diguanyl_cyclase"/>
</dbReference>
<feature type="domain" description="PAC" evidence="3">
    <location>
        <begin position="331"/>
        <end position="383"/>
    </location>
</feature>
<keyword evidence="7" id="KW-1185">Reference proteome</keyword>
<evidence type="ECO:0000313" key="7">
    <source>
        <dbReference type="Proteomes" id="UP000027451"/>
    </source>
</evidence>
<comment type="caution">
    <text evidence="6">The sequence shown here is derived from an EMBL/GenBank/DDBJ whole genome shotgun (WGS) entry which is preliminary data.</text>
</comment>
<dbReference type="SMART" id="SM00052">
    <property type="entry name" value="EAL"/>
    <property type="match status" value="1"/>
</dbReference>
<dbReference type="Gene3D" id="3.30.450.20">
    <property type="entry name" value="PAS domain"/>
    <property type="match status" value="2"/>
</dbReference>
<organism evidence="6 7">
    <name type="scientific">Caballeronia zhejiangensis</name>
    <dbReference type="NCBI Taxonomy" id="871203"/>
    <lineage>
        <taxon>Bacteria</taxon>
        <taxon>Pseudomonadati</taxon>
        <taxon>Pseudomonadota</taxon>
        <taxon>Betaproteobacteria</taxon>
        <taxon>Burkholderiales</taxon>
        <taxon>Burkholderiaceae</taxon>
        <taxon>Caballeronia</taxon>
    </lineage>
</organism>
<keyword evidence="1" id="KW-1133">Transmembrane helix</keyword>
<feature type="domain" description="EAL" evidence="4">
    <location>
        <begin position="681"/>
        <end position="935"/>
    </location>
</feature>
<evidence type="ECO:0000256" key="1">
    <source>
        <dbReference type="SAM" id="Phobius"/>
    </source>
</evidence>
<dbReference type="InterPro" id="IPR001633">
    <property type="entry name" value="EAL_dom"/>
</dbReference>
<dbReference type="Proteomes" id="UP000027451">
    <property type="component" value="Unassembled WGS sequence"/>
</dbReference>
<evidence type="ECO:0000259" key="4">
    <source>
        <dbReference type="PROSITE" id="PS50883"/>
    </source>
</evidence>
<dbReference type="SMART" id="SM00091">
    <property type="entry name" value="PAS"/>
    <property type="match status" value="1"/>
</dbReference>
<evidence type="ECO:0000259" key="5">
    <source>
        <dbReference type="PROSITE" id="PS50887"/>
    </source>
</evidence>
<dbReference type="InterPro" id="IPR029787">
    <property type="entry name" value="Nucleotide_cyclase"/>
</dbReference>
<feature type="transmembrane region" description="Helical" evidence="1">
    <location>
        <begin position="209"/>
        <end position="229"/>
    </location>
</feature>
<dbReference type="InterPro" id="IPR035965">
    <property type="entry name" value="PAS-like_dom_sf"/>
</dbReference>
<dbReference type="SUPFAM" id="SSF55073">
    <property type="entry name" value="Nucleotide cyclase"/>
    <property type="match status" value="1"/>
</dbReference>
<protein>
    <submittedName>
        <fullName evidence="6">Diguanylate cyclase</fullName>
    </submittedName>
</protein>
<evidence type="ECO:0000313" key="6">
    <source>
        <dbReference type="EMBL" id="KDR26079.1"/>
    </source>
</evidence>
<proteinExistence type="predicted"/>
<dbReference type="InterPro" id="IPR000014">
    <property type="entry name" value="PAS"/>
</dbReference>
<keyword evidence="1" id="KW-0472">Membrane</keyword>
<feature type="domain" description="PAS" evidence="2">
    <location>
        <begin position="386"/>
        <end position="453"/>
    </location>
</feature>
<dbReference type="PROSITE" id="PS50887">
    <property type="entry name" value="GGDEF"/>
    <property type="match status" value="1"/>
</dbReference>
<gene>
    <name evidence="6" type="ORF">BG60_24115</name>
</gene>
<dbReference type="PANTHER" id="PTHR44757">
    <property type="entry name" value="DIGUANYLATE CYCLASE DGCP"/>
    <property type="match status" value="1"/>
</dbReference>
<dbReference type="RefSeq" id="WP_051996703.1">
    <property type="nucleotide sequence ID" value="NZ_JFHD01000038.1"/>
</dbReference>
<reference evidence="6 7" key="1">
    <citation type="submission" date="2014-03" db="EMBL/GenBank/DDBJ databases">
        <title>Draft Genome Sequences of Four Burkholderia Strains.</title>
        <authorList>
            <person name="Liu X.Y."/>
            <person name="Li C.X."/>
            <person name="Xu J.H."/>
        </authorList>
    </citation>
    <scope>NUCLEOTIDE SEQUENCE [LARGE SCALE GENOMIC DNA]</scope>
    <source>
        <strain evidence="6 7">OP-1</strain>
    </source>
</reference>
<dbReference type="SMART" id="SM00086">
    <property type="entry name" value="PAC"/>
    <property type="match status" value="2"/>
</dbReference>
<dbReference type="GO" id="GO:0003824">
    <property type="term" value="F:catalytic activity"/>
    <property type="evidence" value="ECO:0007669"/>
    <property type="project" value="UniProtKB-ARBA"/>
</dbReference>
<dbReference type="SUPFAM" id="SSF141868">
    <property type="entry name" value="EAL domain-like"/>
    <property type="match status" value="1"/>
</dbReference>
<evidence type="ECO:0000259" key="2">
    <source>
        <dbReference type="PROSITE" id="PS50112"/>
    </source>
</evidence>
<dbReference type="Gene3D" id="3.30.70.270">
    <property type="match status" value="1"/>
</dbReference>
<accession>A0A656QCT3</accession>
<dbReference type="AlphaFoldDB" id="A0A656QCT3"/>
<dbReference type="InterPro" id="IPR035919">
    <property type="entry name" value="EAL_sf"/>
</dbReference>
<dbReference type="InterPro" id="IPR000700">
    <property type="entry name" value="PAS-assoc_C"/>
</dbReference>
<dbReference type="CDD" id="cd00130">
    <property type="entry name" value="PAS"/>
    <property type="match status" value="1"/>
</dbReference>
<dbReference type="NCBIfam" id="TIGR00254">
    <property type="entry name" value="GGDEF"/>
    <property type="match status" value="1"/>
</dbReference>
<keyword evidence="1" id="KW-0812">Transmembrane</keyword>
<dbReference type="NCBIfam" id="TIGR00229">
    <property type="entry name" value="sensory_box"/>
    <property type="match status" value="2"/>
</dbReference>
<dbReference type="EMBL" id="JFHD01000038">
    <property type="protein sequence ID" value="KDR26079.1"/>
    <property type="molecule type" value="Genomic_DNA"/>
</dbReference>
<dbReference type="InterPro" id="IPR001610">
    <property type="entry name" value="PAC"/>
</dbReference>
<dbReference type="FunFam" id="3.30.70.270:FF:000001">
    <property type="entry name" value="Diguanylate cyclase domain protein"/>
    <property type="match status" value="1"/>
</dbReference>
<dbReference type="OrthoDB" id="9813903at2"/>
<feature type="domain" description="GGDEF" evidence="5">
    <location>
        <begin position="540"/>
        <end position="672"/>
    </location>
</feature>
<dbReference type="Gene3D" id="3.20.20.450">
    <property type="entry name" value="EAL domain"/>
    <property type="match status" value="1"/>
</dbReference>
<name>A0A656QCT3_9BURK</name>
<feature type="transmembrane region" description="Helical" evidence="1">
    <location>
        <begin position="37"/>
        <end position="56"/>
    </location>
</feature>
<dbReference type="PANTHER" id="PTHR44757:SF2">
    <property type="entry name" value="BIOFILM ARCHITECTURE MAINTENANCE PROTEIN MBAA"/>
    <property type="match status" value="1"/>
</dbReference>
<dbReference type="CDD" id="cd01948">
    <property type="entry name" value="EAL"/>
    <property type="match status" value="1"/>
</dbReference>
<evidence type="ECO:0000259" key="3">
    <source>
        <dbReference type="PROSITE" id="PS50113"/>
    </source>
</evidence>
<dbReference type="Pfam" id="PF08448">
    <property type="entry name" value="PAS_4"/>
    <property type="match status" value="1"/>
</dbReference>
<dbReference type="Pfam" id="PF00990">
    <property type="entry name" value="GGDEF"/>
    <property type="match status" value="1"/>
</dbReference>
<sequence length="950" mass="105109">MSTQNAEFVARSSPIYVSALRRLLNDPTGNFWEGVRSALSVLAILAAIGTSTFLALKQTAEQDVAMTALQSSSRLKRDLDRFQQLMLEEHGDLYTLIATKPFYHRQDYRFHLDELLALLKDARAACSGRIGCQPQLADLEGMLHLIAQRSNELGEVVRDHPDGVRLGDSSLSEIDACFYSMMQHVVAARIQADISLDSVIAGSSNSVKWVSAVLLACGFIAAVLLLIVMRRSARFAQDLRVALASADLAKNELYQSKQTLEFVLDHVPQGIAWKDVGHRYVGGNQIFAADAGLPNKHKLVGLTDFDLRWGDDPSAAQEEDRRVMAGELSCAHVERRAFGADGQEVWISETKVPLEDQSGEIIGVLRAYEHITQRRKVEVALRLQGRAIEASINGIIISEVRGDRHIVIFANQAFEQMTGYSENDVLDADCEQLFALDGQPDNWEVVRNALATKSEANTTLRSKRKDGQLYWNHVFVAPVRDENNCVTHHVGVMTDVTALVDYRERLEHQAKYDSLTGLPVRTSLDESLESAILRAKTTGKQVWLFFLDLDRFKEVNDSLGHRVGDALLKLVANRLRGLVRPSDLVARYGGDEFIMVIERSGAHEVVSLLELIVAAMEEPFNLEERELYVEASIGISSYPKDGLDSDTLLRNADAAMYSAKASGRNGYQFYRPEFNIAAAERLRMSTNLRRAVKAQGLRVVYQPQVDMLTGLVIGAEALVRWDDEELGSVSPAVFIPVAEETGLIESIGEWVLRTACYQAKSWLDEGLRAIRISVNVSPRQLERSNIVDVVRNALHDACLPASSLELEVTEGALMRNVEDVAKTLCELRSLGVRIAIDDFGTGYSSLSYLKKFSVDRIKIDRAFVREVGMDEGSEALALAVIGIANALKFEVLAEGVEQDVHRSFLVSHGCTAAQGFLYSAPTSPMKVAEMLGGRKGEKVCEQKLIDAAAR</sequence>
<dbReference type="SMART" id="SM00267">
    <property type="entry name" value="GGDEF"/>
    <property type="match status" value="1"/>
</dbReference>
<dbReference type="CDD" id="cd01949">
    <property type="entry name" value="GGDEF"/>
    <property type="match status" value="1"/>
</dbReference>
<dbReference type="Pfam" id="PF00563">
    <property type="entry name" value="EAL"/>
    <property type="match status" value="1"/>
</dbReference>
<dbReference type="InterPro" id="IPR000160">
    <property type="entry name" value="GGDEF_dom"/>
</dbReference>
<dbReference type="PROSITE" id="PS50113">
    <property type="entry name" value="PAC"/>
    <property type="match status" value="2"/>
</dbReference>
<dbReference type="InterPro" id="IPR052155">
    <property type="entry name" value="Biofilm_reg_signaling"/>
</dbReference>
<dbReference type="PROSITE" id="PS50112">
    <property type="entry name" value="PAS"/>
    <property type="match status" value="1"/>
</dbReference>
<dbReference type="Pfam" id="PF13426">
    <property type="entry name" value="PAS_9"/>
    <property type="match status" value="1"/>
</dbReference>